<gene>
    <name evidence="1" type="ORF">GCM10022247_35700</name>
</gene>
<accession>A0ABP7SE51</accession>
<dbReference type="Proteomes" id="UP001501747">
    <property type="component" value="Unassembled WGS sequence"/>
</dbReference>
<reference evidence="2" key="1">
    <citation type="journal article" date="2019" name="Int. J. Syst. Evol. Microbiol.">
        <title>The Global Catalogue of Microorganisms (GCM) 10K type strain sequencing project: providing services to taxonomists for standard genome sequencing and annotation.</title>
        <authorList>
            <consortium name="The Broad Institute Genomics Platform"/>
            <consortium name="The Broad Institute Genome Sequencing Center for Infectious Disease"/>
            <person name="Wu L."/>
            <person name="Ma J."/>
        </authorList>
    </citation>
    <scope>NUCLEOTIDE SEQUENCE [LARGE SCALE GENOMIC DNA]</scope>
    <source>
        <strain evidence="2">JCM 17342</strain>
    </source>
</reference>
<proteinExistence type="predicted"/>
<protein>
    <submittedName>
        <fullName evidence="1">Uncharacterized protein</fullName>
    </submittedName>
</protein>
<evidence type="ECO:0000313" key="2">
    <source>
        <dbReference type="Proteomes" id="UP001501747"/>
    </source>
</evidence>
<comment type="caution">
    <text evidence="1">The sequence shown here is derived from an EMBL/GenBank/DDBJ whole genome shotgun (WGS) entry which is preliminary data.</text>
</comment>
<sequence length="104" mass="11402">MEPVRELITVTATEVRLREHGGQLERNWAASDLFEDLLYAGVPLAFPADDASEPAGEPRFEIVLEPATEQSQVRSGANAAHPSSLSGEPQRLVMAWYHEVVDAC</sequence>
<name>A0ABP7SE51_9PSEU</name>
<keyword evidence="2" id="KW-1185">Reference proteome</keyword>
<organism evidence="1 2">
    <name type="scientific">Allokutzneria multivorans</name>
    <dbReference type="NCBI Taxonomy" id="1142134"/>
    <lineage>
        <taxon>Bacteria</taxon>
        <taxon>Bacillati</taxon>
        <taxon>Actinomycetota</taxon>
        <taxon>Actinomycetes</taxon>
        <taxon>Pseudonocardiales</taxon>
        <taxon>Pseudonocardiaceae</taxon>
        <taxon>Allokutzneria</taxon>
    </lineage>
</organism>
<dbReference type="RefSeq" id="WP_344876130.1">
    <property type="nucleotide sequence ID" value="NZ_BAABAL010000012.1"/>
</dbReference>
<evidence type="ECO:0000313" key="1">
    <source>
        <dbReference type="EMBL" id="GAA4010374.1"/>
    </source>
</evidence>
<dbReference type="EMBL" id="BAABAL010000012">
    <property type="protein sequence ID" value="GAA4010374.1"/>
    <property type="molecule type" value="Genomic_DNA"/>
</dbReference>